<reference evidence="2" key="1">
    <citation type="submission" date="2023-04" db="EMBL/GenBank/DDBJ databases">
        <authorList>
            <consortium name="ELIXIR-Norway"/>
        </authorList>
    </citation>
    <scope>NUCLEOTIDE SEQUENCE [LARGE SCALE GENOMIC DNA]</scope>
</reference>
<dbReference type="Proteomes" id="UP001176941">
    <property type="component" value="Chromosome 15"/>
</dbReference>
<protein>
    <submittedName>
        <fullName evidence="2">Uncharacterized protein</fullName>
    </submittedName>
</protein>
<evidence type="ECO:0000313" key="3">
    <source>
        <dbReference type="Proteomes" id="UP001176941"/>
    </source>
</evidence>
<proteinExistence type="predicted"/>
<feature type="region of interest" description="Disordered" evidence="1">
    <location>
        <begin position="28"/>
        <end position="58"/>
    </location>
</feature>
<name>A0ABN8Y8S5_RANTA</name>
<evidence type="ECO:0000313" key="2">
    <source>
        <dbReference type="EMBL" id="CAI9156972.1"/>
    </source>
</evidence>
<organism evidence="2 3">
    <name type="scientific">Rangifer tarandus platyrhynchus</name>
    <name type="common">Svalbard reindeer</name>
    <dbReference type="NCBI Taxonomy" id="3082113"/>
    <lineage>
        <taxon>Eukaryota</taxon>
        <taxon>Metazoa</taxon>
        <taxon>Chordata</taxon>
        <taxon>Craniata</taxon>
        <taxon>Vertebrata</taxon>
        <taxon>Euteleostomi</taxon>
        <taxon>Mammalia</taxon>
        <taxon>Eutheria</taxon>
        <taxon>Laurasiatheria</taxon>
        <taxon>Artiodactyla</taxon>
        <taxon>Ruminantia</taxon>
        <taxon>Pecora</taxon>
        <taxon>Cervidae</taxon>
        <taxon>Odocoileinae</taxon>
        <taxon>Rangifer</taxon>
    </lineage>
</organism>
<dbReference type="EMBL" id="OX459951">
    <property type="protein sequence ID" value="CAI9156972.1"/>
    <property type="molecule type" value="Genomic_DNA"/>
</dbReference>
<gene>
    <name evidence="2" type="ORF">MRATA1EN1_LOCUS5934</name>
</gene>
<keyword evidence="3" id="KW-1185">Reference proteome</keyword>
<accession>A0ABN8Y8S5</accession>
<sequence length="85" mass="9049">MELRVIPAVPSPATTAATPAAANAALEAPPPWLQPVPVPPPRSRARAHDPRRLTNGARSCGRWRLRGQLVLTPRQCGGFRNSAPA</sequence>
<feature type="compositionally biased region" description="Pro residues" evidence="1">
    <location>
        <begin position="28"/>
        <end position="42"/>
    </location>
</feature>
<evidence type="ECO:0000256" key="1">
    <source>
        <dbReference type="SAM" id="MobiDB-lite"/>
    </source>
</evidence>